<feature type="region of interest" description="Disordered" evidence="1">
    <location>
        <begin position="1"/>
        <end position="109"/>
    </location>
</feature>
<dbReference type="AlphaFoldDB" id="A0A5B7DDT4"/>
<accession>A0A5B7DDT4</accession>
<evidence type="ECO:0000313" key="2">
    <source>
        <dbReference type="EMBL" id="MPC19256.1"/>
    </source>
</evidence>
<proteinExistence type="predicted"/>
<keyword evidence="3" id="KW-1185">Reference proteome</keyword>
<evidence type="ECO:0000256" key="1">
    <source>
        <dbReference type="SAM" id="MobiDB-lite"/>
    </source>
</evidence>
<feature type="compositionally biased region" description="Polar residues" evidence="1">
    <location>
        <begin position="1"/>
        <end position="11"/>
    </location>
</feature>
<comment type="caution">
    <text evidence="2">The sequence shown here is derived from an EMBL/GenBank/DDBJ whole genome shotgun (WGS) entry which is preliminary data.</text>
</comment>
<sequence length="146" mass="15977">MKQETVTNTHYSRAPLKSEPISQPREPMSGEYFGEGAESCLRHAGAGEVLAQPRPFWNTQPPPPPTSPTHPLLHPNNQIPPPNLLSPYSELPPSPPSSPAPLPPPNQRHAPHLLLLLHFLPTSPISPPDTSGGEIIHVYHKAEYLI</sequence>
<feature type="compositionally biased region" description="Pro residues" evidence="1">
    <location>
        <begin position="78"/>
        <end position="106"/>
    </location>
</feature>
<organism evidence="2 3">
    <name type="scientific">Portunus trituberculatus</name>
    <name type="common">Swimming crab</name>
    <name type="synonym">Neptunus trituberculatus</name>
    <dbReference type="NCBI Taxonomy" id="210409"/>
    <lineage>
        <taxon>Eukaryota</taxon>
        <taxon>Metazoa</taxon>
        <taxon>Ecdysozoa</taxon>
        <taxon>Arthropoda</taxon>
        <taxon>Crustacea</taxon>
        <taxon>Multicrustacea</taxon>
        <taxon>Malacostraca</taxon>
        <taxon>Eumalacostraca</taxon>
        <taxon>Eucarida</taxon>
        <taxon>Decapoda</taxon>
        <taxon>Pleocyemata</taxon>
        <taxon>Brachyura</taxon>
        <taxon>Eubrachyura</taxon>
        <taxon>Portunoidea</taxon>
        <taxon>Portunidae</taxon>
        <taxon>Portuninae</taxon>
        <taxon>Portunus</taxon>
    </lineage>
</organism>
<name>A0A5B7DDT4_PORTR</name>
<dbReference type="EMBL" id="VSRR010000754">
    <property type="protein sequence ID" value="MPC19256.1"/>
    <property type="molecule type" value="Genomic_DNA"/>
</dbReference>
<protein>
    <submittedName>
        <fullName evidence="2">Uncharacterized protein</fullName>
    </submittedName>
</protein>
<evidence type="ECO:0000313" key="3">
    <source>
        <dbReference type="Proteomes" id="UP000324222"/>
    </source>
</evidence>
<dbReference type="Proteomes" id="UP000324222">
    <property type="component" value="Unassembled WGS sequence"/>
</dbReference>
<reference evidence="2 3" key="1">
    <citation type="submission" date="2019-05" db="EMBL/GenBank/DDBJ databases">
        <title>Another draft genome of Portunus trituberculatus and its Hox gene families provides insights of decapod evolution.</title>
        <authorList>
            <person name="Jeong J.-H."/>
            <person name="Song I."/>
            <person name="Kim S."/>
            <person name="Choi T."/>
            <person name="Kim D."/>
            <person name="Ryu S."/>
            <person name="Kim W."/>
        </authorList>
    </citation>
    <scope>NUCLEOTIDE SEQUENCE [LARGE SCALE GENOMIC DNA]</scope>
    <source>
        <tissue evidence="2">Muscle</tissue>
    </source>
</reference>
<gene>
    <name evidence="2" type="ORF">E2C01_012168</name>
</gene>